<dbReference type="EMBL" id="ML178823">
    <property type="protein sequence ID" value="TFL02062.1"/>
    <property type="molecule type" value="Genomic_DNA"/>
</dbReference>
<evidence type="ECO:0008006" key="3">
    <source>
        <dbReference type="Google" id="ProtNLM"/>
    </source>
</evidence>
<organism evidence="1 2">
    <name type="scientific">Pterulicium gracile</name>
    <dbReference type="NCBI Taxonomy" id="1884261"/>
    <lineage>
        <taxon>Eukaryota</taxon>
        <taxon>Fungi</taxon>
        <taxon>Dikarya</taxon>
        <taxon>Basidiomycota</taxon>
        <taxon>Agaricomycotina</taxon>
        <taxon>Agaricomycetes</taxon>
        <taxon>Agaricomycetidae</taxon>
        <taxon>Agaricales</taxon>
        <taxon>Pleurotineae</taxon>
        <taxon>Pterulaceae</taxon>
        <taxon>Pterulicium</taxon>
    </lineage>
</organism>
<evidence type="ECO:0000313" key="1">
    <source>
        <dbReference type="EMBL" id="TFL02062.1"/>
    </source>
</evidence>
<dbReference type="AlphaFoldDB" id="A0A5C3QJW4"/>
<protein>
    <recommendedName>
        <fullName evidence="3">F-box domain-containing protein</fullName>
    </recommendedName>
</protein>
<reference evidence="1 2" key="1">
    <citation type="journal article" date="2019" name="Nat. Ecol. Evol.">
        <title>Megaphylogeny resolves global patterns of mushroom evolution.</title>
        <authorList>
            <person name="Varga T."/>
            <person name="Krizsan K."/>
            <person name="Foldi C."/>
            <person name="Dima B."/>
            <person name="Sanchez-Garcia M."/>
            <person name="Sanchez-Ramirez S."/>
            <person name="Szollosi G.J."/>
            <person name="Szarkandi J.G."/>
            <person name="Papp V."/>
            <person name="Albert L."/>
            <person name="Andreopoulos W."/>
            <person name="Angelini C."/>
            <person name="Antonin V."/>
            <person name="Barry K.W."/>
            <person name="Bougher N.L."/>
            <person name="Buchanan P."/>
            <person name="Buyck B."/>
            <person name="Bense V."/>
            <person name="Catcheside P."/>
            <person name="Chovatia M."/>
            <person name="Cooper J."/>
            <person name="Damon W."/>
            <person name="Desjardin D."/>
            <person name="Finy P."/>
            <person name="Geml J."/>
            <person name="Haridas S."/>
            <person name="Hughes K."/>
            <person name="Justo A."/>
            <person name="Karasinski D."/>
            <person name="Kautmanova I."/>
            <person name="Kiss B."/>
            <person name="Kocsube S."/>
            <person name="Kotiranta H."/>
            <person name="LaButti K.M."/>
            <person name="Lechner B.E."/>
            <person name="Liimatainen K."/>
            <person name="Lipzen A."/>
            <person name="Lukacs Z."/>
            <person name="Mihaltcheva S."/>
            <person name="Morgado L.N."/>
            <person name="Niskanen T."/>
            <person name="Noordeloos M.E."/>
            <person name="Ohm R.A."/>
            <person name="Ortiz-Santana B."/>
            <person name="Ovrebo C."/>
            <person name="Racz N."/>
            <person name="Riley R."/>
            <person name="Savchenko A."/>
            <person name="Shiryaev A."/>
            <person name="Soop K."/>
            <person name="Spirin V."/>
            <person name="Szebenyi C."/>
            <person name="Tomsovsky M."/>
            <person name="Tulloss R.E."/>
            <person name="Uehling J."/>
            <person name="Grigoriev I.V."/>
            <person name="Vagvolgyi C."/>
            <person name="Papp T."/>
            <person name="Martin F.M."/>
            <person name="Miettinen O."/>
            <person name="Hibbett D.S."/>
            <person name="Nagy L.G."/>
        </authorList>
    </citation>
    <scope>NUCLEOTIDE SEQUENCE [LARGE SCALE GENOMIC DNA]</scope>
    <source>
        <strain evidence="1 2">CBS 309.79</strain>
    </source>
</reference>
<dbReference type="Proteomes" id="UP000305067">
    <property type="component" value="Unassembled WGS sequence"/>
</dbReference>
<keyword evidence="2" id="KW-1185">Reference proteome</keyword>
<gene>
    <name evidence="1" type="ORF">BDV98DRAFT_604029</name>
</gene>
<dbReference type="OrthoDB" id="3046363at2759"/>
<name>A0A5C3QJW4_9AGAR</name>
<sequence>MSLETSQPPWTLTYICRRWKTIALGPPKIRSYIDLLGYGCVHDPNDAECEDHQDRYPTHNYLFLLSILLNRSADKPLTIRQGCAEWPEFEYLEPMEQFFNHGLQREFLRYLLEHFDTLAGILSSTRITSLRLHHLDNYWQLLPILRAVPGLQDLKVKFGGCWHHSNPLQEEQVVLPTAFWMHSLASLSLAIPRDAYDPWIRHLRAPNLCQFALKLDASSGDEDWGPLNSALGLAIERSGCRLTNLQLHGSSFVNFFHATPCSTTLPYLEDLDRGRVVQPKLERLSSIP</sequence>
<proteinExistence type="predicted"/>
<accession>A0A5C3QJW4</accession>
<evidence type="ECO:0000313" key="2">
    <source>
        <dbReference type="Proteomes" id="UP000305067"/>
    </source>
</evidence>